<dbReference type="GeneID" id="9743840"/>
<protein>
    <submittedName>
        <fullName evidence="2">Haloacid dehalogenase domain protein hydrolase</fullName>
    </submittedName>
</protein>
<dbReference type="PANTHER" id="PTHR43434">
    <property type="entry name" value="PHOSPHOGLYCOLATE PHOSPHATASE"/>
    <property type="match status" value="1"/>
</dbReference>
<dbReference type="SFLD" id="SFLDG01129">
    <property type="entry name" value="C1.5:_HAD__Beta-PGM__Phosphata"/>
    <property type="match status" value="1"/>
</dbReference>
<proteinExistence type="inferred from homology"/>
<dbReference type="InterPro" id="IPR050155">
    <property type="entry name" value="HAD-like_hydrolase_sf"/>
</dbReference>
<dbReference type="EMBL" id="CP002117">
    <property type="protein sequence ID" value="ADN36131.1"/>
    <property type="molecule type" value="Genomic_DNA"/>
</dbReference>
<dbReference type="SFLD" id="SFLDS00003">
    <property type="entry name" value="Haloacid_Dehalogenase"/>
    <property type="match status" value="1"/>
</dbReference>
<dbReference type="Gene3D" id="3.40.50.1000">
    <property type="entry name" value="HAD superfamily/HAD-like"/>
    <property type="match status" value="1"/>
</dbReference>
<dbReference type="InterPro" id="IPR023214">
    <property type="entry name" value="HAD_sf"/>
</dbReference>
<dbReference type="HOGENOM" id="CLU_045011_16_1_2"/>
<dbReference type="STRING" id="679926.Mpet_1371"/>
<evidence type="ECO:0000313" key="3">
    <source>
        <dbReference type="Proteomes" id="UP000006565"/>
    </source>
</evidence>
<dbReference type="NCBIfam" id="TIGR01549">
    <property type="entry name" value="HAD-SF-IA-v1"/>
    <property type="match status" value="1"/>
</dbReference>
<dbReference type="Proteomes" id="UP000006565">
    <property type="component" value="Chromosome"/>
</dbReference>
<keyword evidence="3" id="KW-1185">Reference proteome</keyword>
<name>E1REW0_METP4</name>
<comment type="similarity">
    <text evidence="1">Belongs to the HAD-like hydrolase superfamily.</text>
</comment>
<dbReference type="GO" id="GO:0006281">
    <property type="term" value="P:DNA repair"/>
    <property type="evidence" value="ECO:0007669"/>
    <property type="project" value="TreeGrafter"/>
</dbReference>
<dbReference type="GO" id="GO:0008967">
    <property type="term" value="F:phosphoglycolate phosphatase activity"/>
    <property type="evidence" value="ECO:0007669"/>
    <property type="project" value="TreeGrafter"/>
</dbReference>
<dbReference type="RefSeq" id="WP_013329308.1">
    <property type="nucleotide sequence ID" value="NC_014507.1"/>
</dbReference>
<accession>E1REW0</accession>
<dbReference type="PANTHER" id="PTHR43434:SF1">
    <property type="entry name" value="PHOSPHOGLYCOLATE PHOSPHATASE"/>
    <property type="match status" value="1"/>
</dbReference>
<dbReference type="Pfam" id="PF00702">
    <property type="entry name" value="Hydrolase"/>
    <property type="match status" value="1"/>
</dbReference>
<organism evidence="2 3">
    <name type="scientific">Methanolacinia petrolearia (strain DSM 11571 / OCM 486 / SEBR 4847)</name>
    <name type="common">Methanoplanus petrolearius</name>
    <dbReference type="NCBI Taxonomy" id="679926"/>
    <lineage>
        <taxon>Archaea</taxon>
        <taxon>Methanobacteriati</taxon>
        <taxon>Methanobacteriota</taxon>
        <taxon>Stenosarchaea group</taxon>
        <taxon>Methanomicrobia</taxon>
        <taxon>Methanomicrobiales</taxon>
        <taxon>Methanomicrobiaceae</taxon>
        <taxon>Methanolacinia</taxon>
    </lineage>
</organism>
<dbReference type="InterPro" id="IPR006439">
    <property type="entry name" value="HAD-SF_hydro_IA"/>
</dbReference>
<keyword evidence="2" id="KW-0378">Hydrolase</keyword>
<dbReference type="KEGG" id="mpi:Mpet_1371"/>
<dbReference type="InterPro" id="IPR036412">
    <property type="entry name" value="HAD-like_sf"/>
</dbReference>
<dbReference type="eggNOG" id="arCOG02292">
    <property type="taxonomic scope" value="Archaea"/>
</dbReference>
<sequence length="255" mass="28866">MIDLIVNDHEIKDIELIIFDKDGTLFELYPYWATVARRRAENICKIIHEDDPSAIEWIASLMGVDYSGATMNPKGPIGVFNRDYIQDLLCRELNEKGYFIEINDIVDAFKEADIYISDDGVLKQSLVPVAGLVEFLKSIKGNCRCAIFSYDQTINLKHIVELMELEGFFSMLLGGDLLEYPKPSPWGAEKIMSELDISRENTILIGDSVNDIKSGRDAGCQKVITRRSEISDLDEISKITDLTISNYQNISVRQN</sequence>
<dbReference type="AlphaFoldDB" id="E1REW0"/>
<dbReference type="SUPFAM" id="SSF56784">
    <property type="entry name" value="HAD-like"/>
    <property type="match status" value="1"/>
</dbReference>
<evidence type="ECO:0000313" key="2">
    <source>
        <dbReference type="EMBL" id="ADN36131.1"/>
    </source>
</evidence>
<evidence type="ECO:0000256" key="1">
    <source>
        <dbReference type="ARBA" id="ARBA00007958"/>
    </source>
</evidence>
<reference evidence="2 3" key="1">
    <citation type="journal article" date="2010" name="Stand. Genomic Sci.">
        <title>Complete genome sequence of Methanoplanus petrolearius type strain (SEBR 4847).</title>
        <authorList>
            <person name="Brambilla E."/>
            <person name="Djao O.D."/>
            <person name="Daligault H."/>
            <person name="Lapidus A."/>
            <person name="Lucas S."/>
            <person name="Hammon N."/>
            <person name="Nolan M."/>
            <person name="Tice H."/>
            <person name="Cheng J.F."/>
            <person name="Han C."/>
            <person name="Tapia R."/>
            <person name="Goodwin L."/>
            <person name="Pitluck S."/>
            <person name="Liolios K."/>
            <person name="Ivanova N."/>
            <person name="Mavromatis K."/>
            <person name="Mikhailova N."/>
            <person name="Pati A."/>
            <person name="Chen A."/>
            <person name="Palaniappan K."/>
            <person name="Land M."/>
            <person name="Hauser L."/>
            <person name="Chang Y.J."/>
            <person name="Jeffries C.D."/>
            <person name="Rohde M."/>
            <person name="Spring S."/>
            <person name="Sikorski J."/>
            <person name="Goker M."/>
            <person name="Woyke T."/>
            <person name="Bristow J."/>
            <person name="Eisen J.A."/>
            <person name="Markowitz V."/>
            <person name="Hugenholtz P."/>
            <person name="Kyrpides N.C."/>
            <person name="Klenk H.P."/>
        </authorList>
    </citation>
    <scope>NUCLEOTIDE SEQUENCE [LARGE SCALE GENOMIC DNA]</scope>
    <source>
        <strain evidence="3">DSM 11571 / OCM 486 / SEBR 4847</strain>
    </source>
</reference>
<gene>
    <name evidence="2" type="ordered locus">Mpet_1371</name>
</gene>